<organism evidence="2 3">
    <name type="scientific">Chara braunii</name>
    <name type="common">Braun's stonewort</name>
    <dbReference type="NCBI Taxonomy" id="69332"/>
    <lineage>
        <taxon>Eukaryota</taxon>
        <taxon>Viridiplantae</taxon>
        <taxon>Streptophyta</taxon>
        <taxon>Charophyceae</taxon>
        <taxon>Charales</taxon>
        <taxon>Characeae</taxon>
        <taxon>Chara</taxon>
    </lineage>
</organism>
<accession>A0A388M5L4</accession>
<keyword evidence="3" id="KW-1185">Reference proteome</keyword>
<feature type="compositionally biased region" description="Acidic residues" evidence="1">
    <location>
        <begin position="176"/>
        <end position="189"/>
    </location>
</feature>
<feature type="region of interest" description="Disordered" evidence="1">
    <location>
        <begin position="138"/>
        <end position="205"/>
    </location>
</feature>
<evidence type="ECO:0000313" key="3">
    <source>
        <dbReference type="Proteomes" id="UP000265515"/>
    </source>
</evidence>
<reference evidence="2 3" key="1">
    <citation type="journal article" date="2018" name="Cell">
        <title>The Chara Genome: Secondary Complexity and Implications for Plant Terrestrialization.</title>
        <authorList>
            <person name="Nishiyama T."/>
            <person name="Sakayama H."/>
            <person name="Vries J.D."/>
            <person name="Buschmann H."/>
            <person name="Saint-Marcoux D."/>
            <person name="Ullrich K.K."/>
            <person name="Haas F.B."/>
            <person name="Vanderstraeten L."/>
            <person name="Becker D."/>
            <person name="Lang D."/>
            <person name="Vosolsobe S."/>
            <person name="Rombauts S."/>
            <person name="Wilhelmsson P.K.I."/>
            <person name="Janitza P."/>
            <person name="Kern R."/>
            <person name="Heyl A."/>
            <person name="Rumpler F."/>
            <person name="Villalobos L.I.A.C."/>
            <person name="Clay J.M."/>
            <person name="Skokan R."/>
            <person name="Toyoda A."/>
            <person name="Suzuki Y."/>
            <person name="Kagoshima H."/>
            <person name="Schijlen E."/>
            <person name="Tajeshwar N."/>
            <person name="Catarino B."/>
            <person name="Hetherington A.J."/>
            <person name="Saltykova A."/>
            <person name="Bonnot C."/>
            <person name="Breuninger H."/>
            <person name="Symeonidi A."/>
            <person name="Radhakrishnan G.V."/>
            <person name="Van Nieuwerburgh F."/>
            <person name="Deforce D."/>
            <person name="Chang C."/>
            <person name="Karol K.G."/>
            <person name="Hedrich R."/>
            <person name="Ulvskov P."/>
            <person name="Glockner G."/>
            <person name="Delwiche C.F."/>
            <person name="Petrasek J."/>
            <person name="Van de Peer Y."/>
            <person name="Friml J."/>
            <person name="Beilby M."/>
            <person name="Dolan L."/>
            <person name="Kohara Y."/>
            <person name="Sugano S."/>
            <person name="Fujiyama A."/>
            <person name="Delaux P.-M."/>
            <person name="Quint M."/>
            <person name="TheiBen G."/>
            <person name="Hagemann M."/>
            <person name="Harholt J."/>
            <person name="Dunand C."/>
            <person name="Zachgo S."/>
            <person name="Langdale J."/>
            <person name="Maumus F."/>
            <person name="Straeten D.V.D."/>
            <person name="Gould S.B."/>
            <person name="Rensing S.A."/>
        </authorList>
    </citation>
    <scope>NUCLEOTIDE SEQUENCE [LARGE SCALE GENOMIC DNA]</scope>
    <source>
        <strain evidence="2 3">S276</strain>
    </source>
</reference>
<dbReference type="AlphaFoldDB" id="A0A388M5L4"/>
<feature type="compositionally biased region" description="Gly residues" evidence="1">
    <location>
        <begin position="273"/>
        <end position="285"/>
    </location>
</feature>
<name>A0A388M5L4_CHABU</name>
<evidence type="ECO:0000256" key="1">
    <source>
        <dbReference type="SAM" id="MobiDB-lite"/>
    </source>
</evidence>
<feature type="compositionally biased region" description="Acidic residues" evidence="1">
    <location>
        <begin position="240"/>
        <end position="254"/>
    </location>
</feature>
<dbReference type="Proteomes" id="UP000265515">
    <property type="component" value="Unassembled WGS sequence"/>
</dbReference>
<evidence type="ECO:0000313" key="2">
    <source>
        <dbReference type="EMBL" id="GBG89762.1"/>
    </source>
</evidence>
<dbReference type="Gramene" id="GBG89762">
    <property type="protein sequence ID" value="GBG89762"/>
    <property type="gene ID" value="CBR_g49615"/>
</dbReference>
<gene>
    <name evidence="2" type="ORF">CBR_g49615</name>
</gene>
<feature type="region of interest" description="Disordered" evidence="1">
    <location>
        <begin position="221"/>
        <end position="285"/>
    </location>
</feature>
<sequence length="285" mass="31506">MACQLPVFIRAARLTEEERDEILSAMANRTDMLLSPIHVVARLLDPMLKDIAVFSKVELMAQFKSVVEQQVGKRGSQRFTDCMDQLYDFQFGNGVFGSDRAVQRASKDKVVLWWEAHGADHPEIKTLSVKVDVTDVVDDGAVDPNDGRSGAGSTNIRRDPEVSGTSASVDRLGDVVEGEEEVEHEEDIPSEGWVDERSDSDRSWTGREEITSYILDMRSGLRSQSLQEQEAPYRHHDQGEGAEEQDGGIEENEDQHDGHGANEEQHGGDEDGVGQGCGEQHGQEG</sequence>
<feature type="compositionally biased region" description="Basic and acidic residues" evidence="1">
    <location>
        <begin position="194"/>
        <end position="205"/>
    </location>
</feature>
<dbReference type="EMBL" id="BFEA01000760">
    <property type="protein sequence ID" value="GBG89762.1"/>
    <property type="molecule type" value="Genomic_DNA"/>
</dbReference>
<evidence type="ECO:0008006" key="4">
    <source>
        <dbReference type="Google" id="ProtNLM"/>
    </source>
</evidence>
<comment type="caution">
    <text evidence="2">The sequence shown here is derived from an EMBL/GenBank/DDBJ whole genome shotgun (WGS) entry which is preliminary data.</text>
</comment>
<dbReference type="OrthoDB" id="1712654at2759"/>
<protein>
    <recommendedName>
        <fullName evidence="4">HAT C-terminal dimerisation domain-containing protein</fullName>
    </recommendedName>
</protein>
<feature type="compositionally biased region" description="Basic and acidic residues" evidence="1">
    <location>
        <begin position="255"/>
        <end position="269"/>
    </location>
</feature>
<proteinExistence type="predicted"/>